<keyword evidence="2 6" id="KW-0812">Transmembrane</keyword>
<gene>
    <name evidence="7" type="ORF">GCM10011584_12760</name>
</gene>
<feature type="transmembrane region" description="Helical" evidence="6">
    <location>
        <begin position="188"/>
        <end position="207"/>
    </location>
</feature>
<comment type="subcellular location">
    <subcellularLocation>
        <location evidence="1">Membrane</location>
        <topology evidence="1">Multi-pass membrane protein</topology>
    </subcellularLocation>
</comment>
<feature type="region of interest" description="Disordered" evidence="5">
    <location>
        <begin position="224"/>
        <end position="270"/>
    </location>
</feature>
<evidence type="ECO:0000256" key="4">
    <source>
        <dbReference type="ARBA" id="ARBA00023136"/>
    </source>
</evidence>
<keyword evidence="3 6" id="KW-1133">Transmembrane helix</keyword>
<evidence type="ECO:0000256" key="3">
    <source>
        <dbReference type="ARBA" id="ARBA00022989"/>
    </source>
</evidence>
<dbReference type="Proteomes" id="UP000655410">
    <property type="component" value="Unassembled WGS sequence"/>
</dbReference>
<feature type="transmembrane region" description="Helical" evidence="6">
    <location>
        <begin position="75"/>
        <end position="96"/>
    </location>
</feature>
<dbReference type="EMBL" id="BMNI01000002">
    <property type="protein sequence ID" value="GGO87644.1"/>
    <property type="molecule type" value="Genomic_DNA"/>
</dbReference>
<feature type="transmembrane region" description="Helical" evidence="6">
    <location>
        <begin position="21"/>
        <end position="47"/>
    </location>
</feature>
<feature type="transmembrane region" description="Helical" evidence="6">
    <location>
        <begin position="108"/>
        <end position="131"/>
    </location>
</feature>
<evidence type="ECO:0000313" key="8">
    <source>
        <dbReference type="Proteomes" id="UP000655410"/>
    </source>
</evidence>
<proteinExistence type="predicted"/>
<evidence type="ECO:0000313" key="7">
    <source>
        <dbReference type="EMBL" id="GGO87644.1"/>
    </source>
</evidence>
<evidence type="ECO:0000256" key="5">
    <source>
        <dbReference type="SAM" id="MobiDB-lite"/>
    </source>
</evidence>
<dbReference type="InterPro" id="IPR035952">
    <property type="entry name" value="Rhomboid-like_sf"/>
</dbReference>
<organism evidence="7 8">
    <name type="scientific">Nocardioides phosphati</name>
    <dbReference type="NCBI Taxonomy" id="1867775"/>
    <lineage>
        <taxon>Bacteria</taxon>
        <taxon>Bacillati</taxon>
        <taxon>Actinomycetota</taxon>
        <taxon>Actinomycetes</taxon>
        <taxon>Propionibacteriales</taxon>
        <taxon>Nocardioidaceae</taxon>
        <taxon>Nocardioides</taxon>
    </lineage>
</organism>
<reference evidence="8" key="1">
    <citation type="journal article" date="2019" name="Int. J. Syst. Evol. Microbiol.">
        <title>The Global Catalogue of Microorganisms (GCM) 10K type strain sequencing project: providing services to taxonomists for standard genome sequencing and annotation.</title>
        <authorList>
            <consortium name="The Broad Institute Genomics Platform"/>
            <consortium name="The Broad Institute Genome Sequencing Center for Infectious Disease"/>
            <person name="Wu L."/>
            <person name="Ma J."/>
        </authorList>
    </citation>
    <scope>NUCLEOTIDE SEQUENCE [LARGE SCALE GENOMIC DNA]</scope>
    <source>
        <strain evidence="8">CGMCC 4.7371</strain>
    </source>
</reference>
<protein>
    <recommendedName>
        <fullName evidence="9">Rhomboid family intramembrane serine protease</fullName>
    </recommendedName>
</protein>
<dbReference type="Gene3D" id="1.20.1540.10">
    <property type="entry name" value="Rhomboid-like"/>
    <property type="match status" value="1"/>
</dbReference>
<sequence>MRRRFRMSPSGRGPSDPWFRLGTLDVGTTVLVTILSVAAMLVGAVLMHGPQADVLVLDPEAILHGEVWRVVTWPFAYPSGVGLWPVLSVVMFWYFGKDLEEHLLGRTRMLQFFASVTVLFAIVGVAIDGIFADGAGLVRDSGLNTVELVVLLAWIAEWPHRRFLFNIPAWVFGSVILALSLIQYLQYGVWWMALYLILGLVLSTIAARSLGMLSEHHALPKIHLPHRQKRDGTARHQHGPRARRTHRHPSQGPTVVAGPWQGSTLPTESPDEARMNALLEKIHESGQASLSSAEQKELLELRDRLRRR</sequence>
<name>A0ABQ2N9G2_9ACTN</name>
<feature type="transmembrane region" description="Helical" evidence="6">
    <location>
        <begin position="163"/>
        <end position="182"/>
    </location>
</feature>
<feature type="compositionally biased region" description="Basic residues" evidence="5">
    <location>
        <begin position="224"/>
        <end position="249"/>
    </location>
</feature>
<feature type="transmembrane region" description="Helical" evidence="6">
    <location>
        <begin position="137"/>
        <end position="156"/>
    </location>
</feature>
<evidence type="ECO:0008006" key="9">
    <source>
        <dbReference type="Google" id="ProtNLM"/>
    </source>
</evidence>
<evidence type="ECO:0000256" key="2">
    <source>
        <dbReference type="ARBA" id="ARBA00022692"/>
    </source>
</evidence>
<accession>A0ABQ2N9G2</accession>
<keyword evidence="4 6" id="KW-0472">Membrane</keyword>
<comment type="caution">
    <text evidence="7">The sequence shown here is derived from an EMBL/GenBank/DDBJ whole genome shotgun (WGS) entry which is preliminary data.</text>
</comment>
<keyword evidence="8" id="KW-1185">Reference proteome</keyword>
<evidence type="ECO:0000256" key="6">
    <source>
        <dbReference type="SAM" id="Phobius"/>
    </source>
</evidence>
<dbReference type="SUPFAM" id="SSF144091">
    <property type="entry name" value="Rhomboid-like"/>
    <property type="match status" value="1"/>
</dbReference>
<evidence type="ECO:0000256" key="1">
    <source>
        <dbReference type="ARBA" id="ARBA00004141"/>
    </source>
</evidence>